<dbReference type="EMBL" id="JAKOGI010001850">
    <property type="protein sequence ID" value="KAJ8423841.1"/>
    <property type="molecule type" value="Genomic_DNA"/>
</dbReference>
<dbReference type="PANTHER" id="PTHR15052">
    <property type="entry name" value="RNA POLYMERASE III TRANSCRIPTION INITIATION FACTOR COMPLEX SUBUNIT"/>
    <property type="match status" value="1"/>
</dbReference>
<dbReference type="OrthoDB" id="4703at2759"/>
<evidence type="ECO:0000313" key="6">
    <source>
        <dbReference type="Proteomes" id="UP001153076"/>
    </source>
</evidence>
<proteinExistence type="predicted"/>
<evidence type="ECO:0000256" key="4">
    <source>
        <dbReference type="SAM" id="MobiDB-lite"/>
    </source>
</evidence>
<dbReference type="GO" id="GO:0005634">
    <property type="term" value="C:nucleus"/>
    <property type="evidence" value="ECO:0007669"/>
    <property type="project" value="UniProtKB-SubCell"/>
</dbReference>
<feature type="region of interest" description="Disordered" evidence="4">
    <location>
        <begin position="156"/>
        <end position="188"/>
    </location>
</feature>
<name>A0A9Q1GR58_9CARY</name>
<evidence type="ECO:0000313" key="5">
    <source>
        <dbReference type="EMBL" id="KAJ8423841.1"/>
    </source>
</evidence>
<evidence type="ECO:0000256" key="1">
    <source>
        <dbReference type="ARBA" id="ARBA00004123"/>
    </source>
</evidence>
<keyword evidence="2" id="KW-0804">Transcription</keyword>
<accession>A0A9Q1GR58</accession>
<keyword evidence="3" id="KW-0539">Nucleus</keyword>
<comment type="subcellular location">
    <subcellularLocation>
        <location evidence="1">Nucleus</location>
    </subcellularLocation>
</comment>
<sequence length="188" mass="21247">MFKHHWHLLVLYQQNNNITTTNNNNNNNDCSGFLEPTTGMMKNEEEKQIKAGLVSVITANSSSCGDSGIEVSMFDSSVENHFRAMDTIYKLCGEGNTGGFDNDEIERLSSTITFLSEWRYFNYRPKILRFMPETGFSNGKEAQNDITLCQDSATSVPKYDMEERPEVAGKKTQESFGSRSGWLKAQKP</sequence>
<reference evidence="5" key="1">
    <citation type="submission" date="2022-04" db="EMBL/GenBank/DDBJ databases">
        <title>Carnegiea gigantea Genome sequencing and assembly v2.</title>
        <authorList>
            <person name="Copetti D."/>
            <person name="Sanderson M.J."/>
            <person name="Burquez A."/>
            <person name="Wojciechowski M.F."/>
        </authorList>
    </citation>
    <scope>NUCLEOTIDE SEQUENCE</scope>
    <source>
        <strain evidence="5">SGP5-SGP5p</strain>
        <tissue evidence="5">Aerial part</tissue>
    </source>
</reference>
<dbReference type="AlphaFoldDB" id="A0A9Q1GR58"/>
<feature type="compositionally biased region" description="Basic and acidic residues" evidence="4">
    <location>
        <begin position="159"/>
        <end position="173"/>
    </location>
</feature>
<comment type="caution">
    <text evidence="5">The sequence shown here is derived from an EMBL/GenBank/DDBJ whole genome shotgun (WGS) entry which is preliminary data.</text>
</comment>
<organism evidence="5 6">
    <name type="scientific">Carnegiea gigantea</name>
    <dbReference type="NCBI Taxonomy" id="171969"/>
    <lineage>
        <taxon>Eukaryota</taxon>
        <taxon>Viridiplantae</taxon>
        <taxon>Streptophyta</taxon>
        <taxon>Embryophyta</taxon>
        <taxon>Tracheophyta</taxon>
        <taxon>Spermatophyta</taxon>
        <taxon>Magnoliopsida</taxon>
        <taxon>eudicotyledons</taxon>
        <taxon>Gunneridae</taxon>
        <taxon>Pentapetalae</taxon>
        <taxon>Caryophyllales</taxon>
        <taxon>Cactineae</taxon>
        <taxon>Cactaceae</taxon>
        <taxon>Cactoideae</taxon>
        <taxon>Echinocereeae</taxon>
        <taxon>Carnegiea</taxon>
    </lineage>
</organism>
<dbReference type="InterPro" id="IPR052416">
    <property type="entry name" value="GTF3C_component"/>
</dbReference>
<evidence type="ECO:0000256" key="2">
    <source>
        <dbReference type="ARBA" id="ARBA00023163"/>
    </source>
</evidence>
<gene>
    <name evidence="5" type="ORF">Cgig2_000967</name>
</gene>
<dbReference type="PANTHER" id="PTHR15052:SF2">
    <property type="entry name" value="GENERAL TRANSCRIPTION FACTOR 3C POLYPEPTIDE 2"/>
    <property type="match status" value="1"/>
</dbReference>
<evidence type="ECO:0000256" key="3">
    <source>
        <dbReference type="ARBA" id="ARBA00023242"/>
    </source>
</evidence>
<dbReference type="GO" id="GO:0006383">
    <property type="term" value="P:transcription by RNA polymerase III"/>
    <property type="evidence" value="ECO:0007669"/>
    <property type="project" value="TreeGrafter"/>
</dbReference>
<dbReference type="GO" id="GO:0000127">
    <property type="term" value="C:transcription factor TFIIIC complex"/>
    <property type="evidence" value="ECO:0007669"/>
    <property type="project" value="TreeGrafter"/>
</dbReference>
<protein>
    <submittedName>
        <fullName evidence="5">Uncharacterized protein</fullName>
    </submittedName>
</protein>
<keyword evidence="6" id="KW-1185">Reference proteome</keyword>
<dbReference type="Proteomes" id="UP001153076">
    <property type="component" value="Unassembled WGS sequence"/>
</dbReference>